<name>A0A395GYK9_9EURO</name>
<dbReference type="SUPFAM" id="SSF51735">
    <property type="entry name" value="NAD(P)-binding Rossmann-fold domains"/>
    <property type="match status" value="1"/>
</dbReference>
<evidence type="ECO:0000313" key="4">
    <source>
        <dbReference type="EMBL" id="RAL00702.1"/>
    </source>
</evidence>
<keyword evidence="3" id="KW-0560">Oxidoreductase</keyword>
<dbReference type="AlphaFoldDB" id="A0A395GYK9"/>
<reference evidence="4 5" key="1">
    <citation type="submission" date="2018-02" db="EMBL/GenBank/DDBJ databases">
        <title>The genomes of Aspergillus section Nigri reveals drivers in fungal speciation.</title>
        <authorList>
            <consortium name="DOE Joint Genome Institute"/>
            <person name="Vesth T.C."/>
            <person name="Nybo J."/>
            <person name="Theobald S."/>
            <person name="Brandl J."/>
            <person name="Frisvad J.C."/>
            <person name="Nielsen K.F."/>
            <person name="Lyhne E.K."/>
            <person name="Kogle M.E."/>
            <person name="Kuo A."/>
            <person name="Riley R."/>
            <person name="Clum A."/>
            <person name="Nolan M."/>
            <person name="Lipzen A."/>
            <person name="Salamov A."/>
            <person name="Henrissat B."/>
            <person name="Wiebenga A."/>
            <person name="De vries R.P."/>
            <person name="Grigoriev I.V."/>
            <person name="Mortensen U.H."/>
            <person name="Andersen M.R."/>
            <person name="Baker S.E."/>
        </authorList>
    </citation>
    <scope>NUCLEOTIDE SEQUENCE [LARGE SCALE GENOMIC DNA]</scope>
    <source>
        <strain evidence="4 5">CBS 121593</strain>
    </source>
</reference>
<dbReference type="OrthoDB" id="9876299at2759"/>
<evidence type="ECO:0000256" key="1">
    <source>
        <dbReference type="ARBA" id="ARBA00006484"/>
    </source>
</evidence>
<accession>A0A395GYK9</accession>
<dbReference type="InterPro" id="IPR002347">
    <property type="entry name" value="SDR_fam"/>
</dbReference>
<evidence type="ECO:0000256" key="2">
    <source>
        <dbReference type="ARBA" id="ARBA00022857"/>
    </source>
</evidence>
<dbReference type="PANTHER" id="PTHR43544:SF7">
    <property type="entry name" value="NADB-LER2"/>
    <property type="match status" value="1"/>
</dbReference>
<comment type="similarity">
    <text evidence="1">Belongs to the short-chain dehydrogenases/reductases (SDR) family.</text>
</comment>
<dbReference type="Pfam" id="PF00106">
    <property type="entry name" value="adh_short"/>
    <property type="match status" value="1"/>
</dbReference>
<keyword evidence="5" id="KW-1185">Reference proteome</keyword>
<dbReference type="GO" id="GO:0016491">
    <property type="term" value="F:oxidoreductase activity"/>
    <property type="evidence" value="ECO:0007669"/>
    <property type="project" value="UniProtKB-KW"/>
</dbReference>
<dbReference type="GeneID" id="37228714"/>
<protein>
    <submittedName>
        <fullName evidence="4">Putative aflatoxin biosynthesis ketoreductase nor-1</fullName>
    </submittedName>
</protein>
<gene>
    <name evidence="4" type="ORF">BO80DRAFT_493950</name>
</gene>
<keyword evidence="2" id="KW-0521">NADP</keyword>
<dbReference type="GO" id="GO:0005737">
    <property type="term" value="C:cytoplasm"/>
    <property type="evidence" value="ECO:0007669"/>
    <property type="project" value="TreeGrafter"/>
</dbReference>
<proteinExistence type="inferred from homology"/>
<dbReference type="RefSeq" id="XP_025575029.1">
    <property type="nucleotide sequence ID" value="XM_025723849.1"/>
</dbReference>
<dbReference type="Gene3D" id="3.40.50.720">
    <property type="entry name" value="NAD(P)-binding Rossmann-like Domain"/>
    <property type="match status" value="2"/>
</dbReference>
<evidence type="ECO:0000256" key="3">
    <source>
        <dbReference type="ARBA" id="ARBA00023002"/>
    </source>
</evidence>
<dbReference type="Proteomes" id="UP000249402">
    <property type="component" value="Unassembled WGS sequence"/>
</dbReference>
<dbReference type="EMBL" id="KZ824439">
    <property type="protein sequence ID" value="RAL00702.1"/>
    <property type="molecule type" value="Genomic_DNA"/>
</dbReference>
<sequence>MPPTIVLITGANRGIGKGILKLYLQKPNHTVIAATRDPTHPISTALTDLPTAEGTTLLIIKNESTSPTDAAAAVQELASRGISHIDIVVANAAIALGWPKVSDVTVEEIQRHVEVNVHGFIRLWQALNFIPLQSASYAPTKAIQYWFTKAISSEDPWITAFVVDPGWALTVEESATGVVTVIDASTRETHSGRPFNYDGDELSW</sequence>
<dbReference type="PRINTS" id="PR00081">
    <property type="entry name" value="GDHRDH"/>
</dbReference>
<evidence type="ECO:0000313" key="5">
    <source>
        <dbReference type="Proteomes" id="UP000249402"/>
    </source>
</evidence>
<organism evidence="4 5">
    <name type="scientific">Aspergillus ibericus CBS 121593</name>
    <dbReference type="NCBI Taxonomy" id="1448316"/>
    <lineage>
        <taxon>Eukaryota</taxon>
        <taxon>Fungi</taxon>
        <taxon>Dikarya</taxon>
        <taxon>Ascomycota</taxon>
        <taxon>Pezizomycotina</taxon>
        <taxon>Eurotiomycetes</taxon>
        <taxon>Eurotiomycetidae</taxon>
        <taxon>Eurotiales</taxon>
        <taxon>Aspergillaceae</taxon>
        <taxon>Aspergillus</taxon>
        <taxon>Aspergillus subgen. Circumdati</taxon>
    </lineage>
</organism>
<dbReference type="VEuPathDB" id="FungiDB:BO80DRAFT_493950"/>
<dbReference type="InterPro" id="IPR051468">
    <property type="entry name" value="Fungal_SecMetab_SDRs"/>
</dbReference>
<dbReference type="InterPro" id="IPR036291">
    <property type="entry name" value="NAD(P)-bd_dom_sf"/>
</dbReference>
<dbReference type="PANTHER" id="PTHR43544">
    <property type="entry name" value="SHORT-CHAIN DEHYDROGENASE/REDUCTASE"/>
    <property type="match status" value="1"/>
</dbReference>